<gene>
    <name evidence="1" type="ORF">XBFM1_1780003</name>
</gene>
<reference evidence="1" key="1">
    <citation type="submission" date="2013-07" db="EMBL/GenBank/DDBJ databases">
        <title>Sub-species coevolution in mutualistic symbiosis.</title>
        <authorList>
            <person name="Murfin K."/>
            <person name="Klassen J."/>
            <person name="Lee M."/>
            <person name="Forst S."/>
            <person name="Stock P."/>
            <person name="Goodrich-Blair H."/>
        </authorList>
    </citation>
    <scope>NUCLEOTIDE SEQUENCE [LARGE SCALE GENOMIC DNA]</scope>
    <source>
        <strain evidence="1">Feltiae Moldova</strain>
    </source>
</reference>
<accession>A0A077NT53</accession>
<evidence type="ECO:0000313" key="2">
    <source>
        <dbReference type="Proteomes" id="UP000028487"/>
    </source>
</evidence>
<name>A0A077NT53_XENBV</name>
<dbReference type="AlphaFoldDB" id="A0A077NT53"/>
<proteinExistence type="predicted"/>
<dbReference type="EMBL" id="CBSV010000088">
    <property type="protein sequence ID" value="CDH00756.1"/>
    <property type="molecule type" value="Genomic_DNA"/>
</dbReference>
<evidence type="ECO:0000313" key="1">
    <source>
        <dbReference type="EMBL" id="CDH00756.1"/>
    </source>
</evidence>
<protein>
    <submittedName>
        <fullName evidence="1">Fels-1 prophage protein</fullName>
    </submittedName>
</protein>
<sequence length="303" mass="34470">MSSQRKRIFEAAAGDSVMMDNTAHKTLFTIPEPRYSTALATVKPLPVQRKITGNKQVDAYLWVLAVIKTNEPAHLEAAEEALKKLKITPKAAQQKYSDYLMKSGAHPFQIAFGTLSMDNPQGYINSAKEQIKKASQVRASFASYEAALELTEPEKLMLVGELANIYEPFYYWNETEQAEGCMHGDRINETDKLRQATAKGFAEQLPEPHTLSDVVREFLYWDWLYQMRNVAAKELDPGGYGDGDRYHIYDREDYLEGKLVTIQAVNHQEAIDVCKWVLEEERFHDRELTDKIILNLVGESADA</sequence>
<dbReference type="Proteomes" id="UP000028487">
    <property type="component" value="Unassembled WGS sequence"/>
</dbReference>
<comment type="caution">
    <text evidence="1">The sequence shown here is derived from an EMBL/GenBank/DDBJ whole genome shotgun (WGS) entry which is preliminary data.</text>
</comment>
<dbReference type="HOGENOM" id="CLU_063201_0_0_6"/>
<organism evidence="1 2">
    <name type="scientific">Xenorhabdus bovienii str. feltiae Moldova</name>
    <dbReference type="NCBI Taxonomy" id="1398200"/>
    <lineage>
        <taxon>Bacteria</taxon>
        <taxon>Pseudomonadati</taxon>
        <taxon>Pseudomonadota</taxon>
        <taxon>Gammaproteobacteria</taxon>
        <taxon>Enterobacterales</taxon>
        <taxon>Morganellaceae</taxon>
        <taxon>Xenorhabdus</taxon>
    </lineage>
</organism>